<dbReference type="GO" id="GO:0005992">
    <property type="term" value="P:trehalose biosynthetic process"/>
    <property type="evidence" value="ECO:0007669"/>
    <property type="project" value="InterPro"/>
</dbReference>
<gene>
    <name evidence="2" type="primary">TPS5</name>
    <name evidence="2" type="ORF">MA16_Dca005286</name>
</gene>
<feature type="compositionally biased region" description="Pro residues" evidence="1">
    <location>
        <begin position="49"/>
        <end position="58"/>
    </location>
</feature>
<feature type="compositionally biased region" description="Low complexity" evidence="1">
    <location>
        <begin position="107"/>
        <end position="120"/>
    </location>
</feature>
<feature type="region of interest" description="Disordered" evidence="1">
    <location>
        <begin position="1"/>
        <end position="60"/>
    </location>
</feature>
<evidence type="ECO:0000313" key="2">
    <source>
        <dbReference type="EMBL" id="PKU64363.1"/>
    </source>
</evidence>
<dbReference type="InterPro" id="IPR001830">
    <property type="entry name" value="Glyco_trans_20"/>
</dbReference>
<feature type="region of interest" description="Disordered" evidence="1">
    <location>
        <begin position="95"/>
        <end position="120"/>
    </location>
</feature>
<evidence type="ECO:0000313" key="3">
    <source>
        <dbReference type="Proteomes" id="UP000233837"/>
    </source>
</evidence>
<proteinExistence type="predicted"/>
<dbReference type="GO" id="GO:0004805">
    <property type="term" value="F:trehalose-phosphatase activity"/>
    <property type="evidence" value="ECO:0007669"/>
    <property type="project" value="TreeGrafter"/>
</dbReference>
<reference evidence="2 3" key="1">
    <citation type="journal article" date="2016" name="Sci. Rep.">
        <title>The Dendrobium catenatum Lindl. genome sequence provides insights into polysaccharide synthase, floral development and adaptive evolution.</title>
        <authorList>
            <person name="Zhang G.Q."/>
            <person name="Xu Q."/>
            <person name="Bian C."/>
            <person name="Tsai W.C."/>
            <person name="Yeh C.M."/>
            <person name="Liu K.W."/>
            <person name="Yoshida K."/>
            <person name="Zhang L.S."/>
            <person name="Chang S.B."/>
            <person name="Chen F."/>
            <person name="Shi Y."/>
            <person name="Su Y.Y."/>
            <person name="Zhang Y.Q."/>
            <person name="Chen L.J."/>
            <person name="Yin Y."/>
            <person name="Lin M."/>
            <person name="Huang H."/>
            <person name="Deng H."/>
            <person name="Wang Z.W."/>
            <person name="Zhu S.L."/>
            <person name="Zhao X."/>
            <person name="Deng C."/>
            <person name="Niu S.C."/>
            <person name="Huang J."/>
            <person name="Wang M."/>
            <person name="Liu G.H."/>
            <person name="Yang H.J."/>
            <person name="Xiao X.J."/>
            <person name="Hsiao Y.Y."/>
            <person name="Wu W.L."/>
            <person name="Chen Y.Y."/>
            <person name="Mitsuda N."/>
            <person name="Ohme-Takagi M."/>
            <person name="Luo Y.B."/>
            <person name="Van de Peer Y."/>
            <person name="Liu Z.J."/>
        </authorList>
    </citation>
    <scope>NUCLEOTIDE SEQUENCE [LARGE SCALE GENOMIC DNA]</scope>
    <source>
        <tissue evidence="2">The whole plant</tissue>
    </source>
</reference>
<dbReference type="PANTHER" id="PTHR10788:SF94">
    <property type="entry name" value="ALPHA,ALPHA-TREHALOSE-PHOSPHATE SYNTHASE [UDP-FORMING] 5"/>
    <property type="match status" value="1"/>
</dbReference>
<dbReference type="GO" id="GO:0005829">
    <property type="term" value="C:cytosol"/>
    <property type="evidence" value="ECO:0007669"/>
    <property type="project" value="TreeGrafter"/>
</dbReference>
<dbReference type="Gene3D" id="3.40.50.2000">
    <property type="entry name" value="Glycogen Phosphorylase B"/>
    <property type="match status" value="2"/>
</dbReference>
<reference evidence="2 3" key="2">
    <citation type="journal article" date="2017" name="Nature">
        <title>The Apostasia genome and the evolution of orchids.</title>
        <authorList>
            <person name="Zhang G.Q."/>
            <person name="Liu K.W."/>
            <person name="Li Z."/>
            <person name="Lohaus R."/>
            <person name="Hsiao Y.Y."/>
            <person name="Niu S.C."/>
            <person name="Wang J.Y."/>
            <person name="Lin Y.C."/>
            <person name="Xu Q."/>
            <person name="Chen L.J."/>
            <person name="Yoshida K."/>
            <person name="Fujiwara S."/>
            <person name="Wang Z.W."/>
            <person name="Zhang Y.Q."/>
            <person name="Mitsuda N."/>
            <person name="Wang M."/>
            <person name="Liu G.H."/>
            <person name="Pecoraro L."/>
            <person name="Huang H.X."/>
            <person name="Xiao X.J."/>
            <person name="Lin M."/>
            <person name="Wu X.Y."/>
            <person name="Wu W.L."/>
            <person name="Chen Y.Y."/>
            <person name="Chang S.B."/>
            <person name="Sakamoto S."/>
            <person name="Ohme-Takagi M."/>
            <person name="Yagi M."/>
            <person name="Zeng S.J."/>
            <person name="Shen C.Y."/>
            <person name="Yeh C.M."/>
            <person name="Luo Y.B."/>
            <person name="Tsai W.C."/>
            <person name="Van de Peer Y."/>
            <person name="Liu Z.J."/>
        </authorList>
    </citation>
    <scope>NUCLEOTIDE SEQUENCE [LARGE SCALE GENOMIC DNA]</scope>
    <source>
        <tissue evidence="2">The whole plant</tissue>
    </source>
</reference>
<dbReference type="PANTHER" id="PTHR10788">
    <property type="entry name" value="TREHALOSE-6-PHOSPHATE SYNTHASE"/>
    <property type="match status" value="1"/>
</dbReference>
<dbReference type="Proteomes" id="UP000233837">
    <property type="component" value="Unassembled WGS sequence"/>
</dbReference>
<dbReference type="STRING" id="906689.A0A2I0VLV1"/>
<accession>A0A2I0VLV1</accession>
<feature type="region of interest" description="Disordered" evidence="1">
    <location>
        <begin position="514"/>
        <end position="536"/>
    </location>
</feature>
<dbReference type="AlphaFoldDB" id="A0A2I0VLV1"/>
<evidence type="ECO:0000256" key="1">
    <source>
        <dbReference type="SAM" id="MobiDB-lite"/>
    </source>
</evidence>
<keyword evidence="3" id="KW-1185">Reference proteome</keyword>
<feature type="compositionally biased region" description="Polar residues" evidence="1">
    <location>
        <begin position="7"/>
        <end position="25"/>
    </location>
</feature>
<dbReference type="SUPFAM" id="SSF53756">
    <property type="entry name" value="UDP-Glycosyltransferase/glycogen phosphorylase"/>
    <property type="match status" value="1"/>
</dbReference>
<sequence length="585" mass="65308">MMLSCPWTAQNHNATSLPQLASKTVSRPDFATASATSRDPTHLPSSGPSDPPTSPSPPALDSLLLQLAIGPDAEIDAAEEGLDLRRQQTENPLCSRDLAPGVEHDLSQANPSSPSSCSYSDSIVDLDTSSRPKPHSHLTHLLPKISIPRALNLKSNIQPDSAIGTRLVTSSSGNHLKQVSPEEIEDAHNEEWNVQKPLHHNQLPLRAHRSSDNSGWNFSWDEDSLLLQLKDGLGEDVEVVYIGCLREEIDSKDQDDVSQTLLETFKCFPTLLPPELFSRFYHGSCKQQLWPLFHYMLPFSPDLGGRFDRSLWQAYVSVNKIFADKVMEVINPEEDFVWVHGYHLMILPTFLRKRHFLSCCTRMIGLFYQSKKGYVGIEYYGCPVSIKILPVGVHERQLQYIQDLPEIEAKVVELLNQFKGRTVLLGVDDLEDTPNILISNMHKVLFITEAINSNRLQDVQVVVLHVQRLGSRNARAGQLLISTYGGMENCGRKNAENRRFFPAVSVDLPAVLADRTSGGDDRASDREREGKSENEMSGARGLVLGLLPAVFRWSRPPYQNHLSPAVWTAGKPPVHIDIRRFTGGL</sequence>
<protein>
    <submittedName>
        <fullName evidence="2">Alpha,alpha-trehalose-phosphate synthase [UDP-forming] 5</fullName>
    </submittedName>
</protein>
<organism evidence="2 3">
    <name type="scientific">Dendrobium catenatum</name>
    <dbReference type="NCBI Taxonomy" id="906689"/>
    <lineage>
        <taxon>Eukaryota</taxon>
        <taxon>Viridiplantae</taxon>
        <taxon>Streptophyta</taxon>
        <taxon>Embryophyta</taxon>
        <taxon>Tracheophyta</taxon>
        <taxon>Spermatophyta</taxon>
        <taxon>Magnoliopsida</taxon>
        <taxon>Liliopsida</taxon>
        <taxon>Asparagales</taxon>
        <taxon>Orchidaceae</taxon>
        <taxon>Epidendroideae</taxon>
        <taxon>Malaxideae</taxon>
        <taxon>Dendrobiinae</taxon>
        <taxon>Dendrobium</taxon>
    </lineage>
</organism>
<dbReference type="EMBL" id="KZ503429">
    <property type="protein sequence ID" value="PKU64363.1"/>
    <property type="molecule type" value="Genomic_DNA"/>
</dbReference>
<feature type="compositionally biased region" description="Basic and acidic residues" evidence="1">
    <location>
        <begin position="517"/>
        <end position="534"/>
    </location>
</feature>
<name>A0A2I0VLV1_9ASPA</name>
<dbReference type="Pfam" id="PF00982">
    <property type="entry name" value="Glyco_transf_20"/>
    <property type="match status" value="1"/>
</dbReference>